<accession>A0A8X6F0A1</accession>
<organism evidence="3 4">
    <name type="scientific">Trichonephila clavata</name>
    <name type="common">Joro spider</name>
    <name type="synonym">Nephila clavata</name>
    <dbReference type="NCBI Taxonomy" id="2740835"/>
    <lineage>
        <taxon>Eukaryota</taxon>
        <taxon>Metazoa</taxon>
        <taxon>Ecdysozoa</taxon>
        <taxon>Arthropoda</taxon>
        <taxon>Chelicerata</taxon>
        <taxon>Arachnida</taxon>
        <taxon>Araneae</taxon>
        <taxon>Araneomorphae</taxon>
        <taxon>Entelegynae</taxon>
        <taxon>Araneoidea</taxon>
        <taxon>Nephilidae</taxon>
        <taxon>Trichonephila</taxon>
    </lineage>
</organism>
<sequence length="203" mass="21879">MAHIYKKVGFKLEICVDNLSSAISAAHSGADRLELSQALDLGGLTPSIGFIRLVMINIRTKPIFMLVRPRAGNFVYNRSDLEIMIGDMNNAHYFGVDGFVTGALTNDGQIDREACGALIKAARGKPVTFHRAFDLTHSEQALTEIVSLGFKRILTSGRCKTASEGMPALKSLVAQTNSTATCASPSLMAASQIIIMPGKYIML</sequence>
<comment type="similarity">
    <text evidence="1">Belongs to the CutC family.</text>
</comment>
<dbReference type="AlphaFoldDB" id="A0A8X6F0A1"/>
<protein>
    <recommendedName>
        <fullName evidence="2">Copper homeostasis protein cutC homolog</fullName>
    </recommendedName>
</protein>
<keyword evidence="4" id="KW-1185">Reference proteome</keyword>
<dbReference type="HAMAP" id="MF_00795">
    <property type="entry name" value="CutC"/>
    <property type="match status" value="1"/>
</dbReference>
<evidence type="ECO:0000256" key="1">
    <source>
        <dbReference type="ARBA" id="ARBA00007768"/>
    </source>
</evidence>
<dbReference type="SUPFAM" id="SSF110395">
    <property type="entry name" value="CutC-like"/>
    <property type="match status" value="1"/>
</dbReference>
<dbReference type="InterPro" id="IPR036822">
    <property type="entry name" value="CutC-like_dom_sf"/>
</dbReference>
<reference evidence="3" key="1">
    <citation type="submission" date="2020-07" db="EMBL/GenBank/DDBJ databases">
        <title>Multicomponent nature underlies the extraordinary mechanical properties of spider dragline silk.</title>
        <authorList>
            <person name="Kono N."/>
            <person name="Nakamura H."/>
            <person name="Mori M."/>
            <person name="Yoshida Y."/>
            <person name="Ohtoshi R."/>
            <person name="Malay A.D."/>
            <person name="Moran D.A.P."/>
            <person name="Tomita M."/>
            <person name="Numata K."/>
            <person name="Arakawa K."/>
        </authorList>
    </citation>
    <scope>NUCLEOTIDE SEQUENCE</scope>
</reference>
<evidence type="ECO:0000256" key="2">
    <source>
        <dbReference type="ARBA" id="ARBA00019014"/>
    </source>
</evidence>
<comment type="caution">
    <text evidence="3">The sequence shown here is derived from an EMBL/GenBank/DDBJ whole genome shotgun (WGS) entry which is preliminary data.</text>
</comment>
<evidence type="ECO:0000313" key="4">
    <source>
        <dbReference type="Proteomes" id="UP000887116"/>
    </source>
</evidence>
<dbReference type="Pfam" id="PF03932">
    <property type="entry name" value="CutC"/>
    <property type="match status" value="1"/>
</dbReference>
<gene>
    <name evidence="3" type="primary">CUTC</name>
    <name evidence="3" type="ORF">TNCT_108962</name>
</gene>
<dbReference type="Gene3D" id="3.20.20.380">
    <property type="entry name" value="Copper homeostasis (CutC) domain"/>
    <property type="match status" value="1"/>
</dbReference>
<dbReference type="OrthoDB" id="7392499at2759"/>
<name>A0A8X6F0A1_TRICU</name>
<dbReference type="InterPro" id="IPR005627">
    <property type="entry name" value="CutC-like"/>
</dbReference>
<proteinExistence type="inferred from homology"/>
<dbReference type="PANTHER" id="PTHR12598:SF0">
    <property type="entry name" value="COPPER HOMEOSTASIS PROTEIN CUTC HOMOLOG"/>
    <property type="match status" value="1"/>
</dbReference>
<dbReference type="GO" id="GO:0005507">
    <property type="term" value="F:copper ion binding"/>
    <property type="evidence" value="ECO:0007669"/>
    <property type="project" value="TreeGrafter"/>
</dbReference>
<dbReference type="Proteomes" id="UP000887116">
    <property type="component" value="Unassembled WGS sequence"/>
</dbReference>
<dbReference type="EMBL" id="BMAO01000364">
    <property type="protein sequence ID" value="GFQ66352.1"/>
    <property type="molecule type" value="Genomic_DNA"/>
</dbReference>
<dbReference type="PANTHER" id="PTHR12598">
    <property type="entry name" value="COPPER HOMEOSTASIS PROTEIN CUTC"/>
    <property type="match status" value="1"/>
</dbReference>
<evidence type="ECO:0000313" key="3">
    <source>
        <dbReference type="EMBL" id="GFQ66352.1"/>
    </source>
</evidence>